<keyword evidence="4 6" id="KW-1133">Transmembrane helix</keyword>
<keyword evidence="5 6" id="KW-0472">Membrane</keyword>
<evidence type="ECO:0000256" key="1">
    <source>
        <dbReference type="ARBA" id="ARBA00004651"/>
    </source>
</evidence>
<feature type="transmembrane region" description="Helical" evidence="6">
    <location>
        <begin position="20"/>
        <end position="39"/>
    </location>
</feature>
<evidence type="ECO:0000256" key="6">
    <source>
        <dbReference type="SAM" id="Phobius"/>
    </source>
</evidence>
<protein>
    <submittedName>
        <fullName evidence="8">ABC transporter permease</fullName>
    </submittedName>
</protein>
<evidence type="ECO:0000259" key="7">
    <source>
        <dbReference type="Pfam" id="PF02687"/>
    </source>
</evidence>
<keyword evidence="2" id="KW-1003">Cell membrane</keyword>
<dbReference type="RefSeq" id="WP_207672977.1">
    <property type="nucleotide sequence ID" value="NZ_JAFREM010000012.1"/>
</dbReference>
<organism evidence="8 9">
    <name type="scientific">Candidatus Enterococcus moelleringii</name>
    <dbReference type="NCBI Taxonomy" id="2815325"/>
    <lineage>
        <taxon>Bacteria</taxon>
        <taxon>Bacillati</taxon>
        <taxon>Bacillota</taxon>
        <taxon>Bacilli</taxon>
        <taxon>Lactobacillales</taxon>
        <taxon>Enterococcaceae</taxon>
        <taxon>Enterococcus</taxon>
    </lineage>
</organism>
<gene>
    <name evidence="8" type="ORF">JZO70_07740</name>
</gene>
<feature type="transmembrane region" description="Helical" evidence="6">
    <location>
        <begin position="753"/>
        <end position="773"/>
    </location>
</feature>
<dbReference type="EMBL" id="JAFREM010000012">
    <property type="protein sequence ID" value="MBO1306048.1"/>
    <property type="molecule type" value="Genomic_DNA"/>
</dbReference>
<comment type="subcellular location">
    <subcellularLocation>
        <location evidence="1">Cell membrane</location>
        <topology evidence="1">Multi-pass membrane protein</topology>
    </subcellularLocation>
</comment>
<dbReference type="PANTHER" id="PTHR30287">
    <property type="entry name" value="MEMBRANE COMPONENT OF PREDICTED ABC SUPERFAMILY METABOLITE UPTAKE TRANSPORTER"/>
    <property type="match status" value="1"/>
</dbReference>
<accession>A0ABS3LAI4</accession>
<dbReference type="Proteomes" id="UP000664601">
    <property type="component" value="Unassembled WGS sequence"/>
</dbReference>
<feature type="transmembrane region" description="Helical" evidence="6">
    <location>
        <begin position="793"/>
        <end position="813"/>
    </location>
</feature>
<feature type="transmembrane region" description="Helical" evidence="6">
    <location>
        <begin position="454"/>
        <end position="478"/>
    </location>
</feature>
<feature type="transmembrane region" description="Helical" evidence="6">
    <location>
        <begin position="250"/>
        <end position="271"/>
    </location>
</feature>
<feature type="transmembrane region" description="Helical" evidence="6">
    <location>
        <begin position="291"/>
        <end position="321"/>
    </location>
</feature>
<feature type="transmembrane region" description="Helical" evidence="6">
    <location>
        <begin position="710"/>
        <end position="732"/>
    </location>
</feature>
<evidence type="ECO:0000313" key="9">
    <source>
        <dbReference type="Proteomes" id="UP000664601"/>
    </source>
</evidence>
<keyword evidence="3 6" id="KW-0812">Transmembrane</keyword>
<evidence type="ECO:0000256" key="2">
    <source>
        <dbReference type="ARBA" id="ARBA00022475"/>
    </source>
</evidence>
<dbReference type="PANTHER" id="PTHR30287:SF2">
    <property type="entry name" value="BLL1001 PROTEIN"/>
    <property type="match status" value="1"/>
</dbReference>
<sequence length="823" mass="93132">MKFLHLFKVYSLRNFVEHKLLVFACILSIVLAAASTYFMSTLTDYYQDTAAEEISKVNGHAAIKIQDKDYFQHTFSDDQVSYLTSLPNTTYSTGRQMVTNVMIDDQIGNVFLNVMIKPQENFQKLKKDEIVLSSKAADRLGVQVNDQLFVKLHSQIEKDRLFTVKEILPSNRYLDASDTEMEYSENMIGNAWVYLPDEPVQNVAYLDSPSKSTIEETKNVFSLNFSTRTHEELTEKIAPRIELRLQGLKLIGAITFIISGICVSCAFLFFVTQRMKDYVLMKVMGMKNKQVAAFILLELLLITSVGLVIGLIVGHIGSVAYVSSIANSTLKFFSLGQLKNVLLVTGLIYLETLIFSLIPISCAQAVSFQLFKKKQVNLLKESRIKLSIFVVYLLLSLTISLYLGSFSGFIYLLGILILSLLVFVISYVGIRLVSRLRFVIKNKYYLAFSSLKQTSGMIAFSTTIFTISLIFILILIMVPNFITSFSGTPQEEKSGVVSAVYTTSSDSVVPVSSKLQTHSIEDYTLDYSVNGQLLEVNGDSIEEFVSKAGVVDVYVSETAANFDRLSVNISQRFLESVQKQELEKGQWLDYEKENQIVLNPYMYVSSDNYNIGDKILLSIEGESQEFTICGLLRSSNSSKGIFAYINNSAFLKQNVLLKSVPQFKFYNSSFEEIAGELIREDPDGFLERDSDFLGIVKVFLDDQKAIFNNMIVVSIFSSLFLLVCIQFIVNYQRLNDYQIMFSFGLSNQKLRKIMLLEKLVISLIQSVTIALFIEPLRFLTSSEFSAQGYQFNPAYYAILWVIIAGINYCSYLLTQVKVRRTIH</sequence>
<dbReference type="InterPro" id="IPR003838">
    <property type="entry name" value="ABC3_permease_C"/>
</dbReference>
<name>A0ABS3LAI4_9ENTE</name>
<feature type="transmembrane region" description="Helical" evidence="6">
    <location>
        <begin position="384"/>
        <end position="403"/>
    </location>
</feature>
<feature type="transmembrane region" description="Helical" evidence="6">
    <location>
        <begin position="341"/>
        <end position="363"/>
    </location>
</feature>
<keyword evidence="9" id="KW-1185">Reference proteome</keyword>
<evidence type="ECO:0000256" key="3">
    <source>
        <dbReference type="ARBA" id="ARBA00022692"/>
    </source>
</evidence>
<feature type="domain" description="ABC3 transporter permease C-terminal" evidence="7">
    <location>
        <begin position="251"/>
        <end position="361"/>
    </location>
</feature>
<evidence type="ECO:0000256" key="5">
    <source>
        <dbReference type="ARBA" id="ARBA00023136"/>
    </source>
</evidence>
<proteinExistence type="predicted"/>
<feature type="transmembrane region" description="Helical" evidence="6">
    <location>
        <begin position="409"/>
        <end position="433"/>
    </location>
</feature>
<evidence type="ECO:0000256" key="4">
    <source>
        <dbReference type="ARBA" id="ARBA00022989"/>
    </source>
</evidence>
<comment type="caution">
    <text evidence="8">The sequence shown here is derived from an EMBL/GenBank/DDBJ whole genome shotgun (WGS) entry which is preliminary data.</text>
</comment>
<reference evidence="8 9" key="1">
    <citation type="submission" date="2021-03" db="EMBL/GenBank/DDBJ databases">
        <title>Enterococcal diversity collection.</title>
        <authorList>
            <person name="Gilmore M.S."/>
            <person name="Schwartzman J."/>
            <person name="Van Tyne D."/>
            <person name="Martin M."/>
            <person name="Earl A.M."/>
            <person name="Manson A.L."/>
            <person name="Straub T."/>
            <person name="Salamzade R."/>
            <person name="Saavedra J."/>
            <person name="Lebreton F."/>
            <person name="Prichula J."/>
            <person name="Schaufler K."/>
            <person name="Gaca A."/>
            <person name="Sgardioli B."/>
            <person name="Wagenaar J."/>
            <person name="Strong T."/>
        </authorList>
    </citation>
    <scope>NUCLEOTIDE SEQUENCE [LARGE SCALE GENOMIC DNA]</scope>
    <source>
        <strain evidence="8 9">669A</strain>
    </source>
</reference>
<dbReference type="Pfam" id="PF02687">
    <property type="entry name" value="FtsX"/>
    <property type="match status" value="1"/>
</dbReference>
<evidence type="ECO:0000313" key="8">
    <source>
        <dbReference type="EMBL" id="MBO1306048.1"/>
    </source>
</evidence>
<dbReference type="InterPro" id="IPR038766">
    <property type="entry name" value="Membrane_comp_ABC_pdt"/>
</dbReference>